<dbReference type="SUPFAM" id="SSF51445">
    <property type="entry name" value="(Trans)glycosidases"/>
    <property type="match status" value="1"/>
</dbReference>
<protein>
    <submittedName>
        <fullName evidence="5">Glycoside hydrolase family 5 protein</fullName>
    </submittedName>
</protein>
<dbReference type="InterPro" id="IPR050386">
    <property type="entry name" value="Glycosyl_hydrolase_5"/>
</dbReference>
<sequence length="459" mass="51668">MELLKVSGDRLVTRDGTPVALRGVGLGGWMMMENFLNGFPGAEHQARDAVRGTMGAERADRLFNRILDEFFTDADAALIVGTGLNCVRIAVNYRHLADDTNPFDIRQDGIRRLTAAVDACARHGLYTVIDLHAAPGFQNQSEHSDNPSHHAWLWRHRHFQDRLVAIWEALADHFRGRAEIAGYNLLNEPGDPTGEVIGPFYRRLVDAVRAVDPDHVIFLDGNRYANDFDVIGDSFENTVYSVHDYAMAGIRDATTYPGDVRGQYVDRAALEERFLERTAHSRRTGTPLWVGEFGPVYSGDPAVDKHRYAVLRDQLEIYREHGASWSIWTYKDTHLSGLVTLDPDSPWSRLLQPIREKKERLGTEPWSTGEEGIGHILAPLDELLAAEYPAFDPPPFGRRWYVRRLVRELLLGEPMLEEFAALFSSVDDAGIEALAGSFRLDSCVQRSPLLDTLAEFSRD</sequence>
<dbReference type="PANTHER" id="PTHR31297:SF13">
    <property type="entry name" value="PUTATIVE-RELATED"/>
    <property type="match status" value="1"/>
</dbReference>
<dbReference type="Proteomes" id="UP001445472">
    <property type="component" value="Unassembled WGS sequence"/>
</dbReference>
<keyword evidence="1 3" id="KW-0378">Hydrolase</keyword>
<keyword evidence="6" id="KW-1185">Reference proteome</keyword>
<gene>
    <name evidence="5" type="ORF">ABT276_23065</name>
</gene>
<dbReference type="RefSeq" id="WP_351977581.1">
    <property type="nucleotide sequence ID" value="NZ_JBEPBX010000022.1"/>
</dbReference>
<organism evidence="5 6">
    <name type="scientific">Streptomyces xantholiticus</name>
    <dbReference type="NCBI Taxonomy" id="68285"/>
    <lineage>
        <taxon>Bacteria</taxon>
        <taxon>Bacillati</taxon>
        <taxon>Actinomycetota</taxon>
        <taxon>Actinomycetes</taxon>
        <taxon>Kitasatosporales</taxon>
        <taxon>Streptomycetaceae</taxon>
        <taxon>Streptomyces</taxon>
    </lineage>
</organism>
<dbReference type="GO" id="GO:0016787">
    <property type="term" value="F:hydrolase activity"/>
    <property type="evidence" value="ECO:0007669"/>
    <property type="project" value="UniProtKB-KW"/>
</dbReference>
<evidence type="ECO:0000256" key="1">
    <source>
        <dbReference type="ARBA" id="ARBA00022801"/>
    </source>
</evidence>
<evidence type="ECO:0000256" key="3">
    <source>
        <dbReference type="RuleBase" id="RU361153"/>
    </source>
</evidence>
<comment type="caution">
    <text evidence="5">The sequence shown here is derived from an EMBL/GenBank/DDBJ whole genome shotgun (WGS) entry which is preliminary data.</text>
</comment>
<dbReference type="Pfam" id="PF00150">
    <property type="entry name" value="Cellulase"/>
    <property type="match status" value="1"/>
</dbReference>
<evidence type="ECO:0000313" key="6">
    <source>
        <dbReference type="Proteomes" id="UP001445472"/>
    </source>
</evidence>
<evidence type="ECO:0000256" key="2">
    <source>
        <dbReference type="ARBA" id="ARBA00023295"/>
    </source>
</evidence>
<evidence type="ECO:0000259" key="4">
    <source>
        <dbReference type="Pfam" id="PF00150"/>
    </source>
</evidence>
<keyword evidence="2 3" id="KW-0326">Glycosidase</keyword>
<reference evidence="5 6" key="1">
    <citation type="submission" date="2024-06" db="EMBL/GenBank/DDBJ databases">
        <title>The Natural Products Discovery Center: Release of the First 8490 Sequenced Strains for Exploring Actinobacteria Biosynthetic Diversity.</title>
        <authorList>
            <person name="Kalkreuter E."/>
            <person name="Kautsar S.A."/>
            <person name="Yang D."/>
            <person name="Bader C.D."/>
            <person name="Teijaro C.N."/>
            <person name="Fluegel L."/>
            <person name="Davis C.M."/>
            <person name="Simpson J.R."/>
            <person name="Lauterbach L."/>
            <person name="Steele A.D."/>
            <person name="Gui C."/>
            <person name="Meng S."/>
            <person name="Li G."/>
            <person name="Viehrig K."/>
            <person name="Ye F."/>
            <person name="Su P."/>
            <person name="Kiefer A.F."/>
            <person name="Nichols A."/>
            <person name="Cepeda A.J."/>
            <person name="Yan W."/>
            <person name="Fan B."/>
            <person name="Jiang Y."/>
            <person name="Adhikari A."/>
            <person name="Zheng C.-J."/>
            <person name="Schuster L."/>
            <person name="Cowan T.M."/>
            <person name="Smanski M.J."/>
            <person name="Chevrette M.G."/>
            <person name="De Carvalho L.P.S."/>
            <person name="Shen B."/>
        </authorList>
    </citation>
    <scope>NUCLEOTIDE SEQUENCE [LARGE SCALE GENOMIC DNA]</scope>
    <source>
        <strain evidence="5 6">NPDC000837</strain>
    </source>
</reference>
<dbReference type="InterPro" id="IPR017853">
    <property type="entry name" value="GH"/>
</dbReference>
<evidence type="ECO:0000313" key="5">
    <source>
        <dbReference type="EMBL" id="MER6616197.1"/>
    </source>
</evidence>
<feature type="domain" description="Glycoside hydrolase family 5" evidence="4">
    <location>
        <begin position="72"/>
        <end position="332"/>
    </location>
</feature>
<proteinExistence type="inferred from homology"/>
<dbReference type="Gene3D" id="3.20.20.80">
    <property type="entry name" value="Glycosidases"/>
    <property type="match status" value="1"/>
</dbReference>
<dbReference type="InterPro" id="IPR001547">
    <property type="entry name" value="Glyco_hydro_5"/>
</dbReference>
<dbReference type="EMBL" id="JBEPBX010000022">
    <property type="protein sequence ID" value="MER6616197.1"/>
    <property type="molecule type" value="Genomic_DNA"/>
</dbReference>
<comment type="similarity">
    <text evidence="3">Belongs to the glycosyl hydrolase 5 (cellulase A) family.</text>
</comment>
<accession>A0ABV1UZU2</accession>
<name>A0ABV1UZU2_9ACTN</name>
<dbReference type="PANTHER" id="PTHR31297">
    <property type="entry name" value="GLUCAN ENDO-1,6-BETA-GLUCOSIDASE B"/>
    <property type="match status" value="1"/>
</dbReference>